<keyword evidence="7" id="KW-1185">Reference proteome</keyword>
<dbReference type="PRINTS" id="PR00455">
    <property type="entry name" value="HTHTETR"/>
</dbReference>
<dbReference type="SUPFAM" id="SSF48498">
    <property type="entry name" value="Tetracyclin repressor-like, C-terminal domain"/>
    <property type="match status" value="1"/>
</dbReference>
<dbReference type="RefSeq" id="WP_128768101.1">
    <property type="nucleotide sequence ID" value="NZ_RXOC01000002.1"/>
</dbReference>
<feature type="DNA-binding region" description="H-T-H motif" evidence="2">
    <location>
        <begin position="26"/>
        <end position="45"/>
    </location>
</feature>
<dbReference type="InterPro" id="IPR036271">
    <property type="entry name" value="Tet_transcr_reg_TetR-rel_C_sf"/>
</dbReference>
<name>A0A4V1KIT9_9SPHI</name>
<evidence type="ECO:0000256" key="2">
    <source>
        <dbReference type="PROSITE-ProRule" id="PRU00335"/>
    </source>
</evidence>
<dbReference type="InterPro" id="IPR050109">
    <property type="entry name" value="HTH-type_TetR-like_transc_reg"/>
</dbReference>
<dbReference type="InterPro" id="IPR041474">
    <property type="entry name" value="NicS_C"/>
</dbReference>
<dbReference type="Pfam" id="PF00440">
    <property type="entry name" value="TetR_N"/>
    <property type="match status" value="1"/>
</dbReference>
<evidence type="ECO:0000313" key="5">
    <source>
        <dbReference type="EMBL" id="RXF71852.1"/>
    </source>
</evidence>
<reference evidence="5 6" key="1">
    <citation type="submission" date="2018-12" db="EMBL/GenBank/DDBJ databases">
        <title>The Draft Genome Sequence of the Soil Bacterium Pedobacter tournemirensis R1.</title>
        <authorList>
            <person name="He J."/>
        </authorList>
    </citation>
    <scope>NUCLEOTIDE SEQUENCE [LARGE SCALE GENOMIC DNA]</scope>
    <source>
        <strain evidence="5 6">R1</strain>
    </source>
</reference>
<reference evidence="4 7" key="2">
    <citation type="submission" date="2019-09" db="EMBL/GenBank/DDBJ databases">
        <title>Pararcticibacter amylolyticus gen. nov., sp. nov., isolated from a rottenly hemp rope, and reclassification of Pedobacter tournemirensis as Pararcticibacter tournemirensis comb. nov.</title>
        <authorList>
            <person name="Cai Y."/>
        </authorList>
    </citation>
    <scope>NUCLEOTIDE SEQUENCE [LARGE SCALE GENOMIC DNA]</scope>
    <source>
        <strain evidence="4 7">TF5-37.2-LB10</strain>
    </source>
</reference>
<evidence type="ECO:0000259" key="3">
    <source>
        <dbReference type="PROSITE" id="PS50977"/>
    </source>
</evidence>
<proteinExistence type="predicted"/>
<dbReference type="InterPro" id="IPR023772">
    <property type="entry name" value="DNA-bd_HTH_TetR-type_CS"/>
</dbReference>
<dbReference type="SUPFAM" id="SSF46689">
    <property type="entry name" value="Homeodomain-like"/>
    <property type="match status" value="1"/>
</dbReference>
<protein>
    <submittedName>
        <fullName evidence="5">TetR/AcrR family transcriptional regulator</fullName>
    </submittedName>
</protein>
<gene>
    <name evidence="5" type="ORF">EKH83_03975</name>
    <name evidence="4" type="ORF">F1649_16840</name>
</gene>
<dbReference type="Proteomes" id="UP000290848">
    <property type="component" value="Unassembled WGS sequence"/>
</dbReference>
<comment type="caution">
    <text evidence="5">The sequence shown here is derived from an EMBL/GenBank/DDBJ whole genome shotgun (WGS) entry which is preliminary data.</text>
</comment>
<dbReference type="PANTHER" id="PTHR30328:SF54">
    <property type="entry name" value="HTH-TYPE TRANSCRIPTIONAL REPRESSOR SCO4008"/>
    <property type="match status" value="1"/>
</dbReference>
<feature type="domain" description="HTH tetR-type" evidence="3">
    <location>
        <begin position="3"/>
        <end position="63"/>
    </location>
</feature>
<dbReference type="OrthoDB" id="9789566at2"/>
<dbReference type="PROSITE" id="PS01081">
    <property type="entry name" value="HTH_TETR_1"/>
    <property type="match status" value="1"/>
</dbReference>
<accession>A0A4V1KIT9</accession>
<evidence type="ECO:0000256" key="1">
    <source>
        <dbReference type="ARBA" id="ARBA00023125"/>
    </source>
</evidence>
<evidence type="ECO:0000313" key="7">
    <source>
        <dbReference type="Proteomes" id="UP000322918"/>
    </source>
</evidence>
<dbReference type="InterPro" id="IPR009057">
    <property type="entry name" value="Homeodomain-like_sf"/>
</dbReference>
<dbReference type="EMBL" id="VWNE01000030">
    <property type="protein sequence ID" value="KAA8479080.1"/>
    <property type="molecule type" value="Genomic_DNA"/>
</dbReference>
<sequence length="210" mass="24122">MKEDKKEIILQTAEKLFSELGYDGASTRSIANEAGVNMAMLNYYFGSKEGLYKAVFERRFKGFHQTLISLNEEDISSWEKLNKYIDLYVDKIAAQNCFQRLMQHEISIQQRSEMGSFIVEYLLRNINEIRKILREGIENGSFKEVDIDLLVATLFGTKYYIVNLSGIASALLDKDLSDDNILNTDIKPRLKKHLKAMLESYLKPAACINN</sequence>
<dbReference type="EMBL" id="RXOC01000002">
    <property type="protein sequence ID" value="RXF71852.1"/>
    <property type="molecule type" value="Genomic_DNA"/>
</dbReference>
<dbReference type="Pfam" id="PF17938">
    <property type="entry name" value="TetR_C_29"/>
    <property type="match status" value="1"/>
</dbReference>
<dbReference type="InterPro" id="IPR001647">
    <property type="entry name" value="HTH_TetR"/>
</dbReference>
<evidence type="ECO:0000313" key="4">
    <source>
        <dbReference type="EMBL" id="KAA8479080.1"/>
    </source>
</evidence>
<keyword evidence="1 2" id="KW-0238">DNA-binding</keyword>
<dbReference type="Proteomes" id="UP000322918">
    <property type="component" value="Unassembled WGS sequence"/>
</dbReference>
<dbReference type="PROSITE" id="PS50977">
    <property type="entry name" value="HTH_TETR_2"/>
    <property type="match status" value="1"/>
</dbReference>
<dbReference type="AlphaFoldDB" id="A0A4V1KIT9"/>
<evidence type="ECO:0000313" key="6">
    <source>
        <dbReference type="Proteomes" id="UP000290848"/>
    </source>
</evidence>
<organism evidence="5 6">
    <name type="scientific">Arcticibacter tournemirensis</name>
    <dbReference type="NCBI Taxonomy" id="699437"/>
    <lineage>
        <taxon>Bacteria</taxon>
        <taxon>Pseudomonadati</taxon>
        <taxon>Bacteroidota</taxon>
        <taxon>Sphingobacteriia</taxon>
        <taxon>Sphingobacteriales</taxon>
        <taxon>Sphingobacteriaceae</taxon>
        <taxon>Arcticibacter</taxon>
    </lineage>
</organism>
<dbReference type="PANTHER" id="PTHR30328">
    <property type="entry name" value="TRANSCRIPTIONAL REPRESSOR"/>
    <property type="match status" value="1"/>
</dbReference>
<dbReference type="GO" id="GO:0003677">
    <property type="term" value="F:DNA binding"/>
    <property type="evidence" value="ECO:0007669"/>
    <property type="project" value="UniProtKB-UniRule"/>
</dbReference>
<dbReference type="Gene3D" id="1.10.357.10">
    <property type="entry name" value="Tetracycline Repressor, domain 2"/>
    <property type="match status" value="1"/>
</dbReference>